<reference evidence="1 2" key="1">
    <citation type="submission" date="2019-05" db="EMBL/GenBank/DDBJ databases">
        <title>Another draft genome of Portunus trituberculatus and its Hox gene families provides insights of decapod evolution.</title>
        <authorList>
            <person name="Jeong J.-H."/>
            <person name="Song I."/>
            <person name="Kim S."/>
            <person name="Choi T."/>
            <person name="Kim D."/>
            <person name="Ryu S."/>
            <person name="Kim W."/>
        </authorList>
    </citation>
    <scope>NUCLEOTIDE SEQUENCE [LARGE SCALE GENOMIC DNA]</scope>
    <source>
        <tissue evidence="1">Muscle</tissue>
    </source>
</reference>
<dbReference type="AlphaFoldDB" id="A0A5B7JS55"/>
<dbReference type="Proteomes" id="UP000324222">
    <property type="component" value="Unassembled WGS sequence"/>
</dbReference>
<name>A0A5B7JS55_PORTR</name>
<comment type="caution">
    <text evidence="1">The sequence shown here is derived from an EMBL/GenBank/DDBJ whole genome shotgun (WGS) entry which is preliminary data.</text>
</comment>
<sequence>MHPLLPSNAPSGIWLMRFSWRSSTSRLVSGWKVSVGMYFNLFLPRLSRISFLETWKERSKRDNNSDQPREW</sequence>
<protein>
    <submittedName>
        <fullName evidence="1">Uncharacterized protein</fullName>
    </submittedName>
</protein>
<keyword evidence="2" id="KW-1185">Reference proteome</keyword>
<evidence type="ECO:0000313" key="1">
    <source>
        <dbReference type="EMBL" id="MPC95888.1"/>
    </source>
</evidence>
<accession>A0A5B7JS55</accession>
<evidence type="ECO:0000313" key="2">
    <source>
        <dbReference type="Proteomes" id="UP000324222"/>
    </source>
</evidence>
<proteinExistence type="predicted"/>
<gene>
    <name evidence="1" type="ORF">E2C01_091118</name>
</gene>
<dbReference type="EMBL" id="VSRR010103863">
    <property type="protein sequence ID" value="MPC95888.1"/>
    <property type="molecule type" value="Genomic_DNA"/>
</dbReference>
<organism evidence="1 2">
    <name type="scientific">Portunus trituberculatus</name>
    <name type="common">Swimming crab</name>
    <name type="synonym">Neptunus trituberculatus</name>
    <dbReference type="NCBI Taxonomy" id="210409"/>
    <lineage>
        <taxon>Eukaryota</taxon>
        <taxon>Metazoa</taxon>
        <taxon>Ecdysozoa</taxon>
        <taxon>Arthropoda</taxon>
        <taxon>Crustacea</taxon>
        <taxon>Multicrustacea</taxon>
        <taxon>Malacostraca</taxon>
        <taxon>Eumalacostraca</taxon>
        <taxon>Eucarida</taxon>
        <taxon>Decapoda</taxon>
        <taxon>Pleocyemata</taxon>
        <taxon>Brachyura</taxon>
        <taxon>Eubrachyura</taxon>
        <taxon>Portunoidea</taxon>
        <taxon>Portunidae</taxon>
        <taxon>Portuninae</taxon>
        <taxon>Portunus</taxon>
    </lineage>
</organism>